<comment type="similarity">
    <text evidence="1">Belongs to the NmrA-type oxidoreductase family.</text>
</comment>
<dbReference type="PANTHER" id="PTHR42748:SF7">
    <property type="entry name" value="NMRA LIKE REDOX SENSOR 1-RELATED"/>
    <property type="match status" value="1"/>
</dbReference>
<evidence type="ECO:0000256" key="2">
    <source>
        <dbReference type="ARBA" id="ARBA00022857"/>
    </source>
</evidence>
<dbReference type="Proteomes" id="UP000245942">
    <property type="component" value="Unassembled WGS sequence"/>
</dbReference>
<dbReference type="PANTHER" id="PTHR42748">
    <property type="entry name" value="NITROGEN METABOLITE REPRESSION PROTEIN NMRA FAMILY MEMBER"/>
    <property type="match status" value="1"/>
</dbReference>
<accession>A0A316UDV9</accession>
<dbReference type="InterPro" id="IPR008030">
    <property type="entry name" value="NmrA-like"/>
</dbReference>
<dbReference type="Pfam" id="PF05368">
    <property type="entry name" value="NmrA"/>
    <property type="match status" value="1"/>
</dbReference>
<dbReference type="AlphaFoldDB" id="A0A316UDV9"/>
<keyword evidence="2" id="KW-0521">NADP</keyword>
<dbReference type="CDD" id="cd05251">
    <property type="entry name" value="NmrA_like_SDR_a"/>
    <property type="match status" value="1"/>
</dbReference>
<organism evidence="4 5">
    <name type="scientific">Pseudomicrostroma glucosiphilum</name>
    <dbReference type="NCBI Taxonomy" id="1684307"/>
    <lineage>
        <taxon>Eukaryota</taxon>
        <taxon>Fungi</taxon>
        <taxon>Dikarya</taxon>
        <taxon>Basidiomycota</taxon>
        <taxon>Ustilaginomycotina</taxon>
        <taxon>Exobasidiomycetes</taxon>
        <taxon>Microstromatales</taxon>
        <taxon>Microstromatales incertae sedis</taxon>
        <taxon>Pseudomicrostroma</taxon>
    </lineage>
</organism>
<dbReference type="OrthoDB" id="419598at2759"/>
<dbReference type="RefSeq" id="XP_025350607.1">
    <property type="nucleotide sequence ID" value="XM_025489142.1"/>
</dbReference>
<evidence type="ECO:0000256" key="1">
    <source>
        <dbReference type="ARBA" id="ARBA00006328"/>
    </source>
</evidence>
<reference evidence="4 5" key="1">
    <citation type="journal article" date="2018" name="Mol. Biol. Evol.">
        <title>Broad Genomic Sampling Reveals a Smut Pathogenic Ancestry of the Fungal Clade Ustilaginomycotina.</title>
        <authorList>
            <person name="Kijpornyongpan T."/>
            <person name="Mondo S.J."/>
            <person name="Barry K."/>
            <person name="Sandor L."/>
            <person name="Lee J."/>
            <person name="Lipzen A."/>
            <person name="Pangilinan J."/>
            <person name="LaButti K."/>
            <person name="Hainaut M."/>
            <person name="Henrissat B."/>
            <person name="Grigoriev I.V."/>
            <person name="Spatafora J.W."/>
            <person name="Aime M.C."/>
        </authorList>
    </citation>
    <scope>NUCLEOTIDE SEQUENCE [LARGE SCALE GENOMIC DNA]</scope>
    <source>
        <strain evidence="4 5">MCA 4718</strain>
    </source>
</reference>
<dbReference type="InterPro" id="IPR036291">
    <property type="entry name" value="NAD(P)-bd_dom_sf"/>
</dbReference>
<dbReference type="SUPFAM" id="SSF51735">
    <property type="entry name" value="NAD(P)-binding Rossmann-fold domains"/>
    <property type="match status" value="1"/>
</dbReference>
<proteinExistence type="inferred from homology"/>
<keyword evidence="5" id="KW-1185">Reference proteome</keyword>
<name>A0A316UDV9_9BASI</name>
<protein>
    <submittedName>
        <fullName evidence="4">NAD(P)-binding protein</fullName>
    </submittedName>
</protein>
<sequence>MSTTTIAVFGATGNQGGAVVRSLAASSKLAKKVKIQAVTRDPSSDKSKALSNIPGGEAVEPIKIDLDSLASDNADCLKGVDVVFANTNTFEGGPEKEVARGKALIDAAKKANVGLFVWSTLPSAKEMSSGKYTEVEHFEAKAKVTEYLKASGIKWTALSLGWFAENIPTFHMVQKDGSDAFKVNYSILKPDTKVAWTWVASDLGPAAAAVIEAHVTGADANVFNRIIPAAGYQASMGDFVAAVEKASGLKGSYVELPPFGNGDIDDMHRLYNDHGLYQGQTLPDPELVKLGVKFSTIDDVVKALALPALK</sequence>
<dbReference type="InterPro" id="IPR051164">
    <property type="entry name" value="NmrA-like_oxidored"/>
</dbReference>
<dbReference type="Gene3D" id="3.90.25.10">
    <property type="entry name" value="UDP-galactose 4-epimerase, domain 1"/>
    <property type="match status" value="1"/>
</dbReference>
<evidence type="ECO:0000313" key="4">
    <source>
        <dbReference type="EMBL" id="PWN23447.1"/>
    </source>
</evidence>
<dbReference type="GeneID" id="37010876"/>
<evidence type="ECO:0000313" key="5">
    <source>
        <dbReference type="Proteomes" id="UP000245942"/>
    </source>
</evidence>
<feature type="domain" description="NmrA-like" evidence="3">
    <location>
        <begin position="3"/>
        <end position="258"/>
    </location>
</feature>
<dbReference type="Gene3D" id="3.40.50.720">
    <property type="entry name" value="NAD(P)-binding Rossmann-like Domain"/>
    <property type="match status" value="1"/>
</dbReference>
<dbReference type="EMBL" id="KZ819322">
    <property type="protein sequence ID" value="PWN23447.1"/>
    <property type="molecule type" value="Genomic_DNA"/>
</dbReference>
<gene>
    <name evidence="4" type="ORF">BCV69DRAFT_119779</name>
</gene>
<evidence type="ECO:0000259" key="3">
    <source>
        <dbReference type="Pfam" id="PF05368"/>
    </source>
</evidence>
<dbReference type="STRING" id="1684307.A0A316UDV9"/>
<dbReference type="GO" id="GO:0005634">
    <property type="term" value="C:nucleus"/>
    <property type="evidence" value="ECO:0007669"/>
    <property type="project" value="TreeGrafter"/>
</dbReference>